<keyword evidence="4" id="KW-1185">Reference proteome</keyword>
<dbReference type="Gene3D" id="2.40.128.270">
    <property type="match status" value="1"/>
</dbReference>
<reference evidence="4" key="1">
    <citation type="journal article" date="2019" name="Int. J. Syst. Evol. Microbiol.">
        <title>The Global Catalogue of Microorganisms (GCM) 10K type strain sequencing project: providing services to taxonomists for standard genome sequencing and annotation.</title>
        <authorList>
            <consortium name="The Broad Institute Genomics Platform"/>
            <consortium name="The Broad Institute Genome Sequencing Center for Infectious Disease"/>
            <person name="Wu L."/>
            <person name="Ma J."/>
        </authorList>
    </citation>
    <scope>NUCLEOTIDE SEQUENCE [LARGE SCALE GENOMIC DNA]</scope>
    <source>
        <strain evidence="4">KCTC 42423</strain>
    </source>
</reference>
<dbReference type="Proteomes" id="UP001597459">
    <property type="component" value="Unassembled WGS sequence"/>
</dbReference>
<name>A0ABW5NCV0_9FLAO</name>
<sequence length="223" mass="25189">MNKVLTILFVFVFLGCASSKKVGKEEILWIHSAKVPCMGVAPMSCFSVKKEGTGVSQDWELFYDTIEGFSYEPGYLYKIKVGVTDIPAEMVPADASSVKYKLIRVISKEKEEGLRLSDSWKLIKLKETSIPKNAKPYMEINIAENKVFGMGGCNRFSGSIQKATKTQLQLGPMMSTKMLCEQADMEHQFFKALEEVMSYRIENNKLYLLDANQKEILILAKLL</sequence>
<dbReference type="RefSeq" id="WP_378254434.1">
    <property type="nucleotide sequence ID" value="NZ_JBHSJV010000001.1"/>
</dbReference>
<dbReference type="InterPro" id="IPR025485">
    <property type="entry name" value="DUF4377"/>
</dbReference>
<organism evidence="3 4">
    <name type="scientific">Aquimarina hainanensis</name>
    <dbReference type="NCBI Taxonomy" id="1578017"/>
    <lineage>
        <taxon>Bacteria</taxon>
        <taxon>Pseudomonadati</taxon>
        <taxon>Bacteroidota</taxon>
        <taxon>Flavobacteriia</taxon>
        <taxon>Flavobacteriales</taxon>
        <taxon>Flavobacteriaceae</taxon>
        <taxon>Aquimarina</taxon>
    </lineage>
</organism>
<protein>
    <submittedName>
        <fullName evidence="3">DUF4377 domain-containing protein</fullName>
    </submittedName>
</protein>
<dbReference type="InterPro" id="IPR005184">
    <property type="entry name" value="DUF306_Meta_HslJ"/>
</dbReference>
<evidence type="ECO:0000313" key="3">
    <source>
        <dbReference type="EMBL" id="MFD2592428.1"/>
    </source>
</evidence>
<evidence type="ECO:0000313" key="4">
    <source>
        <dbReference type="Proteomes" id="UP001597459"/>
    </source>
</evidence>
<dbReference type="EMBL" id="JBHULX010000039">
    <property type="protein sequence ID" value="MFD2592428.1"/>
    <property type="molecule type" value="Genomic_DNA"/>
</dbReference>
<proteinExistence type="predicted"/>
<dbReference type="PROSITE" id="PS51257">
    <property type="entry name" value="PROKAR_LIPOPROTEIN"/>
    <property type="match status" value="1"/>
</dbReference>
<dbReference type="Pfam" id="PF03724">
    <property type="entry name" value="META"/>
    <property type="match status" value="1"/>
</dbReference>
<feature type="domain" description="DUF306" evidence="1">
    <location>
        <begin position="118"/>
        <end position="218"/>
    </location>
</feature>
<evidence type="ECO:0000259" key="1">
    <source>
        <dbReference type="Pfam" id="PF03724"/>
    </source>
</evidence>
<comment type="caution">
    <text evidence="3">The sequence shown here is derived from an EMBL/GenBank/DDBJ whole genome shotgun (WGS) entry which is preliminary data.</text>
</comment>
<evidence type="ECO:0000259" key="2">
    <source>
        <dbReference type="Pfam" id="PF14302"/>
    </source>
</evidence>
<dbReference type="Pfam" id="PF14302">
    <property type="entry name" value="DUF4377"/>
    <property type="match status" value="1"/>
</dbReference>
<gene>
    <name evidence="3" type="ORF">ACFSTE_16430</name>
</gene>
<dbReference type="InterPro" id="IPR053147">
    <property type="entry name" value="Hsp_HslJ-like"/>
</dbReference>
<dbReference type="PANTHER" id="PTHR35535:SF1">
    <property type="entry name" value="HEAT SHOCK PROTEIN HSLJ"/>
    <property type="match status" value="1"/>
</dbReference>
<dbReference type="PANTHER" id="PTHR35535">
    <property type="entry name" value="HEAT SHOCK PROTEIN HSLJ"/>
    <property type="match status" value="1"/>
</dbReference>
<feature type="domain" description="DUF4377" evidence="2">
    <location>
        <begin position="29"/>
        <end position="108"/>
    </location>
</feature>
<dbReference type="InterPro" id="IPR038670">
    <property type="entry name" value="HslJ-like_sf"/>
</dbReference>
<accession>A0ABW5NCV0</accession>